<dbReference type="InterPro" id="IPR019734">
    <property type="entry name" value="TPR_rpt"/>
</dbReference>
<protein>
    <submittedName>
        <fullName evidence="2">Tetratricopeptide repeat protein</fullName>
    </submittedName>
</protein>
<dbReference type="PANTHER" id="PTHR10098">
    <property type="entry name" value="RAPSYN-RELATED"/>
    <property type="match status" value="1"/>
</dbReference>
<dbReference type="SMART" id="SM00028">
    <property type="entry name" value="TPR"/>
    <property type="match status" value="2"/>
</dbReference>
<sequence>MPGINQSPSPVDINATLDQLERAVRWSEAFQLVFVKCNHPMEQELWHHALLERLHDMRVLNLVLEQPIVSLLDEITARWDQVAPPQAVCVSHLEESINLQRETSPVLGRLNHDRDLLRRAVPATLLVWLPDFALDCVARGAPDFWAWRSGVYEFPTNRALWQMESARALTPKISQDFSLPLQDKQQEIARVSALLRSARALPHQDTRGQETIAHLTTRLALLYCSLGQWDKAQRLFQDTLTVYQQLHDQQGIASAYHNLGILAEVRGAYEEALEWYRCSLALQEELDDRAGLANSYHQL</sequence>
<organism evidence="2 3">
    <name type="scientific">Tectimicrobiota bacterium</name>
    <dbReference type="NCBI Taxonomy" id="2528274"/>
    <lineage>
        <taxon>Bacteria</taxon>
        <taxon>Pseudomonadati</taxon>
        <taxon>Nitrospinota/Tectimicrobiota group</taxon>
        <taxon>Candidatus Tectimicrobiota</taxon>
    </lineage>
</organism>
<comment type="caution">
    <text evidence="2">The sequence shown here is derived from an EMBL/GenBank/DDBJ whole genome shotgun (WGS) entry which is preliminary data.</text>
</comment>
<evidence type="ECO:0000313" key="3">
    <source>
        <dbReference type="Proteomes" id="UP000712673"/>
    </source>
</evidence>
<dbReference type="Gene3D" id="1.25.40.10">
    <property type="entry name" value="Tetratricopeptide repeat domain"/>
    <property type="match status" value="1"/>
</dbReference>
<accession>A0A937W353</accession>
<dbReference type="EMBL" id="VGLS01000689">
    <property type="protein sequence ID" value="MBM3225797.1"/>
    <property type="molecule type" value="Genomic_DNA"/>
</dbReference>
<dbReference type="PANTHER" id="PTHR10098:SF108">
    <property type="entry name" value="TETRATRICOPEPTIDE REPEAT PROTEIN 28"/>
    <property type="match status" value="1"/>
</dbReference>
<dbReference type="SUPFAM" id="SSF48452">
    <property type="entry name" value="TPR-like"/>
    <property type="match status" value="1"/>
</dbReference>
<dbReference type="Proteomes" id="UP000712673">
    <property type="component" value="Unassembled WGS sequence"/>
</dbReference>
<dbReference type="InterPro" id="IPR011990">
    <property type="entry name" value="TPR-like_helical_dom_sf"/>
</dbReference>
<dbReference type="PROSITE" id="PS50005">
    <property type="entry name" value="TPR"/>
    <property type="match status" value="1"/>
</dbReference>
<gene>
    <name evidence="2" type="ORF">FJZ47_18630</name>
</gene>
<keyword evidence="1" id="KW-0802">TPR repeat</keyword>
<evidence type="ECO:0000313" key="2">
    <source>
        <dbReference type="EMBL" id="MBM3225797.1"/>
    </source>
</evidence>
<reference evidence="2" key="1">
    <citation type="submission" date="2019-03" db="EMBL/GenBank/DDBJ databases">
        <title>Lake Tanganyika Metagenome-Assembled Genomes (MAGs).</title>
        <authorList>
            <person name="Tran P."/>
        </authorList>
    </citation>
    <scope>NUCLEOTIDE SEQUENCE</scope>
    <source>
        <strain evidence="2">K_DeepCast_65m_m2_066</strain>
    </source>
</reference>
<feature type="repeat" description="TPR" evidence="1">
    <location>
        <begin position="253"/>
        <end position="286"/>
    </location>
</feature>
<dbReference type="Pfam" id="PF13424">
    <property type="entry name" value="TPR_12"/>
    <property type="match status" value="1"/>
</dbReference>
<dbReference type="AlphaFoldDB" id="A0A937W353"/>
<feature type="non-terminal residue" evidence="2">
    <location>
        <position position="299"/>
    </location>
</feature>
<proteinExistence type="predicted"/>
<evidence type="ECO:0000256" key="1">
    <source>
        <dbReference type="PROSITE-ProRule" id="PRU00339"/>
    </source>
</evidence>
<name>A0A937W353_UNCTE</name>